<dbReference type="Proteomes" id="UP001162483">
    <property type="component" value="Unassembled WGS sequence"/>
</dbReference>
<accession>A0ABN9B4C2</accession>
<reference evidence="1" key="1">
    <citation type="submission" date="2023-05" db="EMBL/GenBank/DDBJ databases">
        <authorList>
            <person name="Stuckert A."/>
        </authorList>
    </citation>
    <scope>NUCLEOTIDE SEQUENCE</scope>
</reference>
<evidence type="ECO:0000313" key="1">
    <source>
        <dbReference type="EMBL" id="CAI9540833.1"/>
    </source>
</evidence>
<comment type="caution">
    <text evidence="1">The sequence shown here is derived from an EMBL/GenBank/DDBJ whole genome shotgun (WGS) entry which is preliminary data.</text>
</comment>
<name>A0ABN9B4C2_9NEOB</name>
<gene>
    <name evidence="1" type="ORF">SPARVUS_LOCUS1811308</name>
</gene>
<sequence length="46" mass="5388">MSCRSIFRFTAHFTSFGQSRGQKIIPGCGATVWRWRLQAMEPYKHL</sequence>
<proteinExistence type="predicted"/>
<organism evidence="1 2">
    <name type="scientific">Staurois parvus</name>
    <dbReference type="NCBI Taxonomy" id="386267"/>
    <lineage>
        <taxon>Eukaryota</taxon>
        <taxon>Metazoa</taxon>
        <taxon>Chordata</taxon>
        <taxon>Craniata</taxon>
        <taxon>Vertebrata</taxon>
        <taxon>Euteleostomi</taxon>
        <taxon>Amphibia</taxon>
        <taxon>Batrachia</taxon>
        <taxon>Anura</taxon>
        <taxon>Neobatrachia</taxon>
        <taxon>Ranoidea</taxon>
        <taxon>Ranidae</taxon>
        <taxon>Staurois</taxon>
    </lineage>
</organism>
<keyword evidence="2" id="KW-1185">Reference proteome</keyword>
<dbReference type="EMBL" id="CATNWA010001647">
    <property type="protein sequence ID" value="CAI9540833.1"/>
    <property type="molecule type" value="Genomic_DNA"/>
</dbReference>
<protein>
    <submittedName>
        <fullName evidence="1">Uncharacterized protein</fullName>
    </submittedName>
</protein>
<evidence type="ECO:0000313" key="2">
    <source>
        <dbReference type="Proteomes" id="UP001162483"/>
    </source>
</evidence>